<dbReference type="EMBL" id="CP012643">
    <property type="protein sequence ID" value="ALI99591.1"/>
    <property type="molecule type" value="Genomic_DNA"/>
</dbReference>
<reference evidence="2 3" key="1">
    <citation type="submission" date="2015-08" db="EMBL/GenBank/DDBJ databases">
        <title>Complete genome sequence of Rufibacter tibetensis strain 1351t, a radiation-resistant bacterium from tibet plateau.</title>
        <authorList>
            <person name="Dai J."/>
        </authorList>
    </citation>
    <scope>NUCLEOTIDE SEQUENCE [LARGE SCALE GENOMIC DNA]</scope>
    <source>
        <strain evidence="2 3">1351</strain>
    </source>
</reference>
<protein>
    <recommendedName>
        <fullName evidence="1">Prokaryotic glutathione synthetase ATP-binding domain-containing protein</fullName>
    </recommendedName>
</protein>
<proteinExistence type="predicted"/>
<name>A0A0P0CCW8_9BACT</name>
<dbReference type="PANTHER" id="PTHR39217:SF1">
    <property type="entry name" value="GLUTATHIONE SYNTHETASE"/>
    <property type="match status" value="1"/>
</dbReference>
<sequence>MKLALVTYEAIHSYGSLSGSEDGVLIDYLTSKGIDITLEDWHDPAVNWEQYDLAVFKSPWDYFDKFPAFCAWLDRMEALGIRTLNPISTIRWNADKHYLLEVEKAGLPIVPTALLKRGTAVQLEQYFTHFQTDKLIIKPCVSGGAKNTFIVSRDEVEGVTPKLEELLRAEDFLAQPFMPQIQEEGEWSFLFFNGQYSHCLLKSAKDGDFRVQHFFGGTIHPQEAPAYLLEQAQTLVNQFADGCLYARVDGIVVGEELQLMELELIEPFLYLHTHPEALENYYQALVQMMEEVPSSVS</sequence>
<dbReference type="PANTHER" id="PTHR39217">
    <property type="match status" value="1"/>
</dbReference>
<dbReference type="OrthoDB" id="3373978at2"/>
<feature type="domain" description="Prokaryotic glutathione synthetase ATP-binding" evidence="1">
    <location>
        <begin position="124"/>
        <end position="257"/>
    </location>
</feature>
<evidence type="ECO:0000313" key="3">
    <source>
        <dbReference type="Proteomes" id="UP000061382"/>
    </source>
</evidence>
<dbReference type="AlphaFoldDB" id="A0A0P0CCW8"/>
<dbReference type="InterPro" id="IPR004218">
    <property type="entry name" value="GSHS_ATP-bd"/>
</dbReference>
<dbReference type="Proteomes" id="UP000061382">
    <property type="component" value="Chromosome"/>
</dbReference>
<dbReference type="PATRIC" id="fig|512763.3.peg.2672"/>
<evidence type="ECO:0000259" key="1">
    <source>
        <dbReference type="Pfam" id="PF02955"/>
    </source>
</evidence>
<dbReference type="RefSeq" id="WP_062544079.1">
    <property type="nucleotide sequence ID" value="NZ_CP012643.1"/>
</dbReference>
<dbReference type="Pfam" id="PF02955">
    <property type="entry name" value="GSH-S_ATP"/>
    <property type="match status" value="1"/>
</dbReference>
<dbReference type="InterPro" id="IPR053191">
    <property type="entry name" value="DcsG_Biosynth_Enzyme"/>
</dbReference>
<dbReference type="GO" id="GO:0004363">
    <property type="term" value="F:glutathione synthase activity"/>
    <property type="evidence" value="ECO:0007669"/>
    <property type="project" value="InterPro"/>
</dbReference>
<accession>A0A0P0CCW8</accession>
<evidence type="ECO:0000313" key="2">
    <source>
        <dbReference type="EMBL" id="ALI99591.1"/>
    </source>
</evidence>
<dbReference type="KEGG" id="rti:DC20_12180"/>
<dbReference type="SUPFAM" id="SSF56059">
    <property type="entry name" value="Glutathione synthetase ATP-binding domain-like"/>
    <property type="match status" value="1"/>
</dbReference>
<dbReference type="GO" id="GO:0005524">
    <property type="term" value="F:ATP binding"/>
    <property type="evidence" value="ECO:0007669"/>
    <property type="project" value="InterPro"/>
</dbReference>
<keyword evidence="3" id="KW-1185">Reference proteome</keyword>
<organism evidence="2 3">
    <name type="scientific">Rufibacter tibetensis</name>
    <dbReference type="NCBI Taxonomy" id="512763"/>
    <lineage>
        <taxon>Bacteria</taxon>
        <taxon>Pseudomonadati</taxon>
        <taxon>Bacteroidota</taxon>
        <taxon>Cytophagia</taxon>
        <taxon>Cytophagales</taxon>
        <taxon>Hymenobacteraceae</taxon>
        <taxon>Rufibacter</taxon>
    </lineage>
</organism>
<gene>
    <name evidence="2" type="ORF">DC20_12180</name>
</gene>